<dbReference type="EMBL" id="BMAC01000365">
    <property type="protein sequence ID" value="GFP94809.1"/>
    <property type="molecule type" value="Genomic_DNA"/>
</dbReference>
<organism evidence="1 2">
    <name type="scientific">Phtheirospermum japonicum</name>
    <dbReference type="NCBI Taxonomy" id="374723"/>
    <lineage>
        <taxon>Eukaryota</taxon>
        <taxon>Viridiplantae</taxon>
        <taxon>Streptophyta</taxon>
        <taxon>Embryophyta</taxon>
        <taxon>Tracheophyta</taxon>
        <taxon>Spermatophyta</taxon>
        <taxon>Magnoliopsida</taxon>
        <taxon>eudicotyledons</taxon>
        <taxon>Gunneridae</taxon>
        <taxon>Pentapetalae</taxon>
        <taxon>asterids</taxon>
        <taxon>lamiids</taxon>
        <taxon>Lamiales</taxon>
        <taxon>Orobanchaceae</taxon>
        <taxon>Orobanchaceae incertae sedis</taxon>
        <taxon>Phtheirospermum</taxon>
    </lineage>
</organism>
<gene>
    <name evidence="1" type="ORF">PHJA_001625300</name>
</gene>
<sequence>MHHLLCSSSSDTFDMVLEPCSEIFLPILTLIWMLKCSFEHSNNVGIQLQDDRQSNTRPTLSYLSPLFSF</sequence>
<comment type="caution">
    <text evidence="1">The sequence shown here is derived from an EMBL/GenBank/DDBJ whole genome shotgun (WGS) entry which is preliminary data.</text>
</comment>
<evidence type="ECO:0000313" key="1">
    <source>
        <dbReference type="EMBL" id="GFP94809.1"/>
    </source>
</evidence>
<reference evidence="1" key="1">
    <citation type="submission" date="2020-07" db="EMBL/GenBank/DDBJ databases">
        <title>Ethylene signaling mediates host invasion by parasitic plants.</title>
        <authorList>
            <person name="Yoshida S."/>
        </authorList>
    </citation>
    <scope>NUCLEOTIDE SEQUENCE</scope>
    <source>
        <strain evidence="1">Okayama</strain>
    </source>
</reference>
<evidence type="ECO:0000313" key="2">
    <source>
        <dbReference type="Proteomes" id="UP000653305"/>
    </source>
</evidence>
<dbReference type="AlphaFoldDB" id="A0A830C6K0"/>
<name>A0A830C6K0_9LAMI</name>
<dbReference type="Proteomes" id="UP000653305">
    <property type="component" value="Unassembled WGS sequence"/>
</dbReference>
<keyword evidence="2" id="KW-1185">Reference proteome</keyword>
<proteinExistence type="predicted"/>
<protein>
    <submittedName>
        <fullName evidence="1">Photosystem ii cp47 reaction center protein</fullName>
    </submittedName>
</protein>
<dbReference type="OrthoDB" id="1726002at2759"/>
<accession>A0A830C6K0</accession>